<dbReference type="GO" id="GO:0071035">
    <property type="term" value="P:nuclear polyadenylation-dependent rRNA catabolic process"/>
    <property type="evidence" value="ECO:0007669"/>
    <property type="project" value="TreeGrafter"/>
</dbReference>
<dbReference type="GO" id="GO:0000177">
    <property type="term" value="C:cytoplasmic exosome (RNase complex)"/>
    <property type="evidence" value="ECO:0007669"/>
    <property type="project" value="TreeGrafter"/>
</dbReference>
<dbReference type="Proteomes" id="UP000001876">
    <property type="component" value="Unassembled WGS sequence"/>
</dbReference>
<accession>C1MLQ5</accession>
<sequence>MNDIAIGCFQRGSFNFPDKPSSAELVAPGEDVRVGHQTRGGLLRGHGTILVSDRFTATICGTIERVGNLVSVRPFRCTYKPETGDVVLGRVIERAGKCWKLDINSWQDASLHLSAINLPGGIPRRRNADDELNMRQLYDDDDLVSAEVQSVHRDGTVMLHTRGPKYGCMSLGQLISVVPVLVKRAETHFHRVCSDLKTDIEILIGCNGYIWVGLKHSACFTHDPECSKSQNNTGGCEREVFSTSVNAHTRDQVCRVASAVRVLSMLHLAIYPKRILDVVDRSNDWGVSNTDMLRRAFVVKFSEWMTD</sequence>
<keyword evidence="4" id="KW-0694">RNA-binding</keyword>
<dbReference type="GO" id="GO:0000176">
    <property type="term" value="C:nuclear exosome (RNase complex)"/>
    <property type="evidence" value="ECO:0007669"/>
    <property type="project" value="TreeGrafter"/>
</dbReference>
<dbReference type="Gene3D" id="2.40.50.140">
    <property type="entry name" value="Nucleic acid-binding proteins"/>
    <property type="match status" value="1"/>
</dbReference>
<evidence type="ECO:0000259" key="5">
    <source>
        <dbReference type="Pfam" id="PF15985"/>
    </source>
</evidence>
<dbReference type="InterPro" id="IPR036612">
    <property type="entry name" value="KH_dom_type_1_sf"/>
</dbReference>
<dbReference type="Pfam" id="PF21266">
    <property type="entry name" value="S1_RRP4"/>
    <property type="match status" value="1"/>
</dbReference>
<evidence type="ECO:0000259" key="6">
    <source>
        <dbReference type="Pfam" id="PF21266"/>
    </source>
</evidence>
<dbReference type="eggNOG" id="KOG3013">
    <property type="taxonomic scope" value="Eukaryota"/>
</dbReference>
<evidence type="ECO:0000313" key="8">
    <source>
        <dbReference type="Proteomes" id="UP000001876"/>
    </source>
</evidence>
<feature type="domain" description="RRP4 S1" evidence="6">
    <location>
        <begin position="79"/>
        <end position="150"/>
    </location>
</feature>
<evidence type="ECO:0000256" key="1">
    <source>
        <dbReference type="ARBA" id="ARBA00004123"/>
    </source>
</evidence>
<keyword evidence="8" id="KW-1185">Reference proteome</keyword>
<dbReference type="InterPro" id="IPR012340">
    <property type="entry name" value="NA-bd_OB-fold"/>
</dbReference>
<keyword evidence="3" id="KW-0271">Exosome</keyword>
<reference evidence="7 8" key="1">
    <citation type="journal article" date="2009" name="Science">
        <title>Green evolution and dynamic adaptations revealed by genomes of the marine picoeukaryotes Micromonas.</title>
        <authorList>
            <person name="Worden A.Z."/>
            <person name="Lee J.H."/>
            <person name="Mock T."/>
            <person name="Rouze P."/>
            <person name="Simmons M.P."/>
            <person name="Aerts A.L."/>
            <person name="Allen A.E."/>
            <person name="Cuvelier M.L."/>
            <person name="Derelle E."/>
            <person name="Everett M.V."/>
            <person name="Foulon E."/>
            <person name="Grimwood J."/>
            <person name="Gundlach H."/>
            <person name="Henrissat B."/>
            <person name="Napoli C."/>
            <person name="McDonald S.M."/>
            <person name="Parker M.S."/>
            <person name="Rombauts S."/>
            <person name="Salamov A."/>
            <person name="Von Dassow P."/>
            <person name="Badger J.H."/>
            <person name="Coutinho P.M."/>
            <person name="Demir E."/>
            <person name="Dubchak I."/>
            <person name="Gentemann C."/>
            <person name="Eikrem W."/>
            <person name="Gready J.E."/>
            <person name="John U."/>
            <person name="Lanier W."/>
            <person name="Lindquist E.A."/>
            <person name="Lucas S."/>
            <person name="Mayer K.F."/>
            <person name="Moreau H."/>
            <person name="Not F."/>
            <person name="Otillar R."/>
            <person name="Panaud O."/>
            <person name="Pangilinan J."/>
            <person name="Paulsen I."/>
            <person name="Piegu B."/>
            <person name="Poliakov A."/>
            <person name="Robbens S."/>
            <person name="Schmutz J."/>
            <person name="Toulza E."/>
            <person name="Wyss T."/>
            <person name="Zelensky A."/>
            <person name="Zhou K."/>
            <person name="Armbrust E.V."/>
            <person name="Bhattacharya D."/>
            <person name="Goodenough U.W."/>
            <person name="Van de Peer Y."/>
            <person name="Grigoriev I.V."/>
        </authorList>
    </citation>
    <scope>NUCLEOTIDE SEQUENCE [LARGE SCALE GENOMIC DNA]</scope>
    <source>
        <strain evidence="7 8">CCMP1545</strain>
    </source>
</reference>
<dbReference type="InterPro" id="IPR048565">
    <property type="entry name" value="S1_RRP4"/>
</dbReference>
<dbReference type="PANTHER" id="PTHR21321:SF4">
    <property type="entry name" value="EXOSOME COMPLEX COMPONENT RRP4"/>
    <property type="match status" value="1"/>
</dbReference>
<evidence type="ECO:0000313" key="7">
    <source>
        <dbReference type="EMBL" id="EEH59985.1"/>
    </source>
</evidence>
<dbReference type="STRING" id="564608.C1MLQ5"/>
<dbReference type="AlphaFoldDB" id="C1MLQ5"/>
<dbReference type="InterPro" id="IPR004088">
    <property type="entry name" value="KH_dom_type_1"/>
</dbReference>
<comment type="similarity">
    <text evidence="2">Belongs to the RRP4 family.</text>
</comment>
<dbReference type="Pfam" id="PF15985">
    <property type="entry name" value="KH_6"/>
    <property type="match status" value="1"/>
</dbReference>
<dbReference type="KEGG" id="mpp:MICPUCDRAFT_70240"/>
<dbReference type="GO" id="GO:0003723">
    <property type="term" value="F:RNA binding"/>
    <property type="evidence" value="ECO:0007669"/>
    <property type="project" value="UniProtKB-KW"/>
</dbReference>
<protein>
    <submittedName>
        <fullName evidence="7">Predicted protein</fullName>
    </submittedName>
</protein>
<evidence type="ECO:0000256" key="2">
    <source>
        <dbReference type="ARBA" id="ARBA00009155"/>
    </source>
</evidence>
<dbReference type="OMA" id="MNMPDGV"/>
<feature type="domain" description="K Homology" evidence="5">
    <location>
        <begin position="172"/>
        <end position="213"/>
    </location>
</feature>
<dbReference type="PANTHER" id="PTHR21321">
    <property type="entry name" value="PNAS-3 RELATED"/>
    <property type="match status" value="1"/>
</dbReference>
<dbReference type="GeneID" id="9681610"/>
<evidence type="ECO:0000256" key="3">
    <source>
        <dbReference type="ARBA" id="ARBA00022835"/>
    </source>
</evidence>
<dbReference type="GO" id="GO:0071051">
    <property type="term" value="P:poly(A)-dependent snoRNA 3'-end processing"/>
    <property type="evidence" value="ECO:0007669"/>
    <property type="project" value="TreeGrafter"/>
</dbReference>
<dbReference type="GO" id="GO:0071034">
    <property type="term" value="P:CUT catabolic process"/>
    <property type="evidence" value="ECO:0007669"/>
    <property type="project" value="TreeGrafter"/>
</dbReference>
<organism evidence="8">
    <name type="scientific">Micromonas pusilla (strain CCMP1545)</name>
    <name type="common">Picoplanktonic green alga</name>
    <dbReference type="NCBI Taxonomy" id="564608"/>
    <lineage>
        <taxon>Eukaryota</taxon>
        <taxon>Viridiplantae</taxon>
        <taxon>Chlorophyta</taxon>
        <taxon>Mamiellophyceae</taxon>
        <taxon>Mamiellales</taxon>
        <taxon>Mamiellaceae</taxon>
        <taxon>Micromonas</taxon>
    </lineage>
</organism>
<dbReference type="GO" id="GO:0000467">
    <property type="term" value="P:exonucleolytic trimming to generate mature 3'-end of 5.8S rRNA from tricistronic rRNA transcript (SSU-rRNA, 5.8S rRNA, LSU-rRNA)"/>
    <property type="evidence" value="ECO:0007669"/>
    <property type="project" value="TreeGrafter"/>
</dbReference>
<dbReference type="SUPFAM" id="SSF50249">
    <property type="entry name" value="Nucleic acid-binding proteins"/>
    <property type="match status" value="1"/>
</dbReference>
<name>C1MLQ5_MICPC</name>
<dbReference type="GO" id="GO:0034475">
    <property type="term" value="P:U4 snRNA 3'-end processing"/>
    <property type="evidence" value="ECO:0007669"/>
    <property type="project" value="TreeGrafter"/>
</dbReference>
<evidence type="ECO:0000256" key="4">
    <source>
        <dbReference type="ARBA" id="ARBA00022884"/>
    </source>
</evidence>
<dbReference type="SUPFAM" id="SSF110324">
    <property type="entry name" value="Ribosomal L27 protein-like"/>
    <property type="match status" value="1"/>
</dbReference>
<dbReference type="EMBL" id="GG663736">
    <property type="protein sequence ID" value="EEH59985.1"/>
    <property type="molecule type" value="Genomic_DNA"/>
</dbReference>
<dbReference type="GO" id="GO:0071038">
    <property type="term" value="P:TRAMP-dependent tRNA surveillance pathway"/>
    <property type="evidence" value="ECO:0007669"/>
    <property type="project" value="TreeGrafter"/>
</dbReference>
<dbReference type="CDD" id="cd05789">
    <property type="entry name" value="S1_Rrp4"/>
    <property type="match status" value="1"/>
</dbReference>
<dbReference type="SUPFAM" id="SSF54791">
    <property type="entry name" value="Eukaryotic type KH-domain (KH-domain type I)"/>
    <property type="match status" value="1"/>
</dbReference>
<dbReference type="CDD" id="cd22525">
    <property type="entry name" value="KH-I_Rrp4_eukar"/>
    <property type="match status" value="1"/>
</dbReference>
<dbReference type="InterPro" id="IPR026699">
    <property type="entry name" value="Exosome_RNA_bind1/RRP40/RRP4"/>
</dbReference>
<dbReference type="RefSeq" id="XP_003056609.1">
    <property type="nucleotide sequence ID" value="XM_003056563.1"/>
</dbReference>
<gene>
    <name evidence="7" type="ORF">MICPUCDRAFT_70240</name>
</gene>
<dbReference type="Gene3D" id="2.40.50.100">
    <property type="match status" value="1"/>
</dbReference>
<dbReference type="OrthoDB" id="1650at2759"/>
<comment type="subcellular location">
    <subcellularLocation>
        <location evidence="1">Nucleus</location>
    </subcellularLocation>
</comment>
<proteinExistence type="inferred from homology"/>